<evidence type="ECO:0000259" key="2">
    <source>
        <dbReference type="Pfam" id="PF23636"/>
    </source>
</evidence>
<dbReference type="OrthoDB" id="4482242at2"/>
<keyword evidence="4" id="KW-1185">Reference proteome</keyword>
<proteinExistence type="predicted"/>
<feature type="transmembrane region" description="Helical" evidence="1">
    <location>
        <begin position="87"/>
        <end position="107"/>
    </location>
</feature>
<feature type="transmembrane region" description="Helical" evidence="1">
    <location>
        <begin position="113"/>
        <end position="131"/>
    </location>
</feature>
<feature type="transmembrane region" description="Helical" evidence="1">
    <location>
        <begin position="20"/>
        <end position="44"/>
    </location>
</feature>
<feature type="domain" description="DUF7144" evidence="2">
    <location>
        <begin position="20"/>
        <end position="133"/>
    </location>
</feature>
<protein>
    <recommendedName>
        <fullName evidence="2">DUF7144 domain-containing protein</fullName>
    </recommendedName>
</protein>
<dbReference type="RefSeq" id="WP_137251404.1">
    <property type="nucleotide sequence ID" value="NZ_SZQA01000055.1"/>
</dbReference>
<accession>A0A4V5UXH2</accession>
<dbReference type="InterPro" id="IPR055568">
    <property type="entry name" value="DUF7144"/>
</dbReference>
<gene>
    <name evidence="3" type="ORF">FDA94_35420</name>
</gene>
<reference evidence="3 4" key="1">
    <citation type="submission" date="2019-04" db="EMBL/GenBank/DDBJ databases">
        <title>Herbidospora sp. NEAU-GS14.nov., a novel actinomycete isolated from soil.</title>
        <authorList>
            <person name="Han L."/>
        </authorList>
    </citation>
    <scope>NUCLEOTIDE SEQUENCE [LARGE SCALE GENOMIC DNA]</scope>
    <source>
        <strain evidence="3 4">NEAU-GS14</strain>
    </source>
</reference>
<evidence type="ECO:0000256" key="1">
    <source>
        <dbReference type="SAM" id="Phobius"/>
    </source>
</evidence>
<evidence type="ECO:0000313" key="4">
    <source>
        <dbReference type="Proteomes" id="UP000308705"/>
    </source>
</evidence>
<name>A0A4V5UXH2_9ACTN</name>
<organism evidence="3 4">
    <name type="scientific">Herbidospora galbida</name>
    <dbReference type="NCBI Taxonomy" id="2575442"/>
    <lineage>
        <taxon>Bacteria</taxon>
        <taxon>Bacillati</taxon>
        <taxon>Actinomycetota</taxon>
        <taxon>Actinomycetes</taxon>
        <taxon>Streptosporangiales</taxon>
        <taxon>Streptosporangiaceae</taxon>
        <taxon>Herbidospora</taxon>
    </lineage>
</organism>
<comment type="caution">
    <text evidence="3">The sequence shown here is derived from an EMBL/GenBank/DDBJ whole genome shotgun (WGS) entry which is preliminary data.</text>
</comment>
<dbReference type="Proteomes" id="UP000308705">
    <property type="component" value="Unassembled WGS sequence"/>
</dbReference>
<feature type="transmembrane region" description="Helical" evidence="1">
    <location>
        <begin position="56"/>
        <end position="80"/>
    </location>
</feature>
<keyword evidence="1" id="KW-1133">Transmembrane helix</keyword>
<keyword evidence="1" id="KW-0472">Membrane</keyword>
<sequence>MTTASTTPTSGGRLPHPSNWLRFAGILGIVVGLLNIVGGFAAILKSHYLVVGSSGVLIFNLTAWGIIWLVAGVLMVIAGVGILQGAMWARMLGIVLAALVILGQFAYAGAFPIWSLIVVALAVVVIYGLVVPPRGSIA</sequence>
<evidence type="ECO:0000313" key="3">
    <source>
        <dbReference type="EMBL" id="TKK80763.1"/>
    </source>
</evidence>
<dbReference type="AlphaFoldDB" id="A0A4V5UXH2"/>
<dbReference type="EMBL" id="SZQA01000055">
    <property type="protein sequence ID" value="TKK80763.1"/>
    <property type="molecule type" value="Genomic_DNA"/>
</dbReference>
<dbReference type="Pfam" id="PF23636">
    <property type="entry name" value="DUF7144"/>
    <property type="match status" value="1"/>
</dbReference>
<keyword evidence="1" id="KW-0812">Transmembrane</keyword>